<feature type="compositionally biased region" description="Basic and acidic residues" evidence="1">
    <location>
        <begin position="154"/>
        <end position="177"/>
    </location>
</feature>
<reference evidence="2" key="1">
    <citation type="submission" date="2023-11" db="EMBL/GenBank/DDBJ databases">
        <authorList>
            <person name="Alioto T."/>
            <person name="Alioto T."/>
            <person name="Gomez Garrido J."/>
        </authorList>
    </citation>
    <scope>NUCLEOTIDE SEQUENCE</scope>
</reference>
<feature type="compositionally biased region" description="Basic and acidic residues" evidence="1">
    <location>
        <begin position="381"/>
        <end position="390"/>
    </location>
</feature>
<gene>
    <name evidence="2" type="ORF">LECACI_7A008618</name>
</gene>
<evidence type="ECO:0008006" key="4">
    <source>
        <dbReference type="Google" id="ProtNLM"/>
    </source>
</evidence>
<comment type="caution">
    <text evidence="2">The sequence shown here is derived from an EMBL/GenBank/DDBJ whole genome shotgun (WGS) entry which is preliminary data.</text>
</comment>
<dbReference type="EMBL" id="CAVMBE010000086">
    <property type="protein sequence ID" value="CAK4033460.1"/>
    <property type="molecule type" value="Genomic_DNA"/>
</dbReference>
<evidence type="ECO:0000313" key="3">
    <source>
        <dbReference type="Proteomes" id="UP001296104"/>
    </source>
</evidence>
<evidence type="ECO:0000313" key="2">
    <source>
        <dbReference type="EMBL" id="CAK4033460.1"/>
    </source>
</evidence>
<protein>
    <recommendedName>
        <fullName evidence="4">Mucin-7</fullName>
    </recommendedName>
</protein>
<feature type="compositionally biased region" description="Low complexity" evidence="1">
    <location>
        <begin position="256"/>
        <end position="269"/>
    </location>
</feature>
<feature type="compositionally biased region" description="Basic and acidic residues" evidence="1">
    <location>
        <begin position="67"/>
        <end position="77"/>
    </location>
</feature>
<organism evidence="2 3">
    <name type="scientific">Lecanosticta acicola</name>
    <dbReference type="NCBI Taxonomy" id="111012"/>
    <lineage>
        <taxon>Eukaryota</taxon>
        <taxon>Fungi</taxon>
        <taxon>Dikarya</taxon>
        <taxon>Ascomycota</taxon>
        <taxon>Pezizomycotina</taxon>
        <taxon>Dothideomycetes</taxon>
        <taxon>Dothideomycetidae</taxon>
        <taxon>Mycosphaerellales</taxon>
        <taxon>Mycosphaerellaceae</taxon>
        <taxon>Lecanosticta</taxon>
    </lineage>
</organism>
<feature type="compositionally biased region" description="Polar residues" evidence="1">
    <location>
        <begin position="202"/>
        <end position="215"/>
    </location>
</feature>
<name>A0AAI9EET4_9PEZI</name>
<dbReference type="Proteomes" id="UP001296104">
    <property type="component" value="Unassembled WGS sequence"/>
</dbReference>
<evidence type="ECO:0000256" key="1">
    <source>
        <dbReference type="SAM" id="MobiDB-lite"/>
    </source>
</evidence>
<keyword evidence="3" id="KW-1185">Reference proteome</keyword>
<dbReference type="AlphaFoldDB" id="A0AAI9EET4"/>
<sequence length="488" mass="50646">MSSEPRPNSAVRNLRSIFENRASENSPSARGRSPAGLGDLDTDRPTSKVRASFIPVEPAKMSSQPAERPDSEVKRESNAGLRRSSMSEGHSGDAYNVIKELVNTEQDRRDNESSVADTIPEMAVESAGPTPAREVNNTLTDAATGGVQAPVGTESKEAENPDKHVTGAEEEPAELKPADPVSESAVSGGDALPPVAEDLRKTTTAAKPASISTKTAKPASAIKSPTNPVKSRLSPAPSKAPSQRVPTKKPSRTSLTAPTAASVARAAVANDKGASATAGATKPKPRDVTKPADISSRLTAPTAASRARLESNSASSSNAKPTPSSTATSRPKPSASARPTPRSSLAGRPESRGSQAPKKSAPVDGSFLERMTRPTAASANKTHEKPEVKSPPRKQIPLRPKTNGQPKAKATNDNAHTVEAVPEQESSVVTQHESKDTTVEPVEPVEQVSGAASADAGNETPLAHINGQKDPATLETTPAAVSGENAIR</sequence>
<accession>A0AAI9EET4</accession>
<feature type="region of interest" description="Disordered" evidence="1">
    <location>
        <begin position="1"/>
        <end position="488"/>
    </location>
</feature>
<feature type="compositionally biased region" description="Low complexity" evidence="1">
    <location>
        <begin position="303"/>
        <end position="346"/>
    </location>
</feature>
<proteinExistence type="predicted"/>